<gene>
    <name evidence="1" type="ORF">LPLAT_LOCUS13510</name>
</gene>
<sequence>MLVVIIGIRKSLDLMFTQRELKILW</sequence>
<name>A0AAV2PA22_9HYME</name>
<dbReference type="AlphaFoldDB" id="A0AAV2PA22"/>
<dbReference type="Proteomes" id="UP001497644">
    <property type="component" value="Chromosome 8"/>
</dbReference>
<proteinExistence type="predicted"/>
<organism evidence="1 2">
    <name type="scientific">Lasius platythorax</name>
    <dbReference type="NCBI Taxonomy" id="488582"/>
    <lineage>
        <taxon>Eukaryota</taxon>
        <taxon>Metazoa</taxon>
        <taxon>Ecdysozoa</taxon>
        <taxon>Arthropoda</taxon>
        <taxon>Hexapoda</taxon>
        <taxon>Insecta</taxon>
        <taxon>Pterygota</taxon>
        <taxon>Neoptera</taxon>
        <taxon>Endopterygota</taxon>
        <taxon>Hymenoptera</taxon>
        <taxon>Apocrita</taxon>
        <taxon>Aculeata</taxon>
        <taxon>Formicoidea</taxon>
        <taxon>Formicidae</taxon>
        <taxon>Formicinae</taxon>
        <taxon>Lasius</taxon>
        <taxon>Lasius</taxon>
    </lineage>
</organism>
<keyword evidence="2" id="KW-1185">Reference proteome</keyword>
<accession>A0AAV2PA22</accession>
<reference evidence="1" key="1">
    <citation type="submission" date="2024-04" db="EMBL/GenBank/DDBJ databases">
        <authorList>
            <consortium name="Molecular Ecology Group"/>
        </authorList>
    </citation>
    <scope>NUCLEOTIDE SEQUENCE</scope>
</reference>
<evidence type="ECO:0000313" key="2">
    <source>
        <dbReference type="Proteomes" id="UP001497644"/>
    </source>
</evidence>
<protein>
    <recommendedName>
        <fullName evidence="3">NADH dehydrogenase subunit 1</fullName>
    </recommendedName>
</protein>
<evidence type="ECO:0000313" key="1">
    <source>
        <dbReference type="EMBL" id="CAL1688444.1"/>
    </source>
</evidence>
<dbReference type="EMBL" id="OZ034831">
    <property type="protein sequence ID" value="CAL1688444.1"/>
    <property type="molecule type" value="Genomic_DNA"/>
</dbReference>
<evidence type="ECO:0008006" key="3">
    <source>
        <dbReference type="Google" id="ProtNLM"/>
    </source>
</evidence>